<feature type="region of interest" description="Disordered" evidence="1">
    <location>
        <begin position="24"/>
        <end position="63"/>
    </location>
</feature>
<dbReference type="PANTHER" id="PTHR42059:SF1">
    <property type="entry name" value="TNT DOMAIN-CONTAINING PROTEIN"/>
    <property type="match status" value="1"/>
</dbReference>
<accession>A0A919UPI0</accession>
<evidence type="ECO:0000313" key="5">
    <source>
        <dbReference type="Proteomes" id="UP000640052"/>
    </source>
</evidence>
<name>A0A919UPI0_9ACTN</name>
<dbReference type="Pfam" id="PF14021">
    <property type="entry name" value="TNT"/>
    <property type="match status" value="1"/>
</dbReference>
<feature type="domain" description="TNT" evidence="3">
    <location>
        <begin position="153"/>
        <end position="260"/>
    </location>
</feature>
<proteinExistence type="predicted"/>
<sequence>MHLSRHVLSIAAIAIGAGAFASTPAHASASPPPAPTAKENKATSSQSQSSSTTVKVDRVEPPAKPPVPAVPVVVCGPPYVLDNSNLGPKYLPKTGNLGRILKDYVGYGGLQPGKFLYRYWNEQTNMWRYPDAFGFARPGDWPNARPLVYTGMLPVGMLLDRFGGEGGAFLAPYGTPYEERALPPSNLNTFPGDPHICNYHVYRVTKQFQVDAGPASRAFQMEGMGKQYHTMAKYIPGATANADGEVSINWLASNGYLERVN</sequence>
<dbReference type="InterPro" id="IPR025331">
    <property type="entry name" value="TNT"/>
</dbReference>
<dbReference type="PANTHER" id="PTHR42059">
    <property type="entry name" value="TNT DOMAIN-CONTAINING PROTEIN"/>
    <property type="match status" value="1"/>
</dbReference>
<protein>
    <recommendedName>
        <fullName evidence="3">TNT domain-containing protein</fullName>
    </recommendedName>
</protein>
<dbReference type="GO" id="GO:0050135">
    <property type="term" value="F:NADP+ nucleosidase activity"/>
    <property type="evidence" value="ECO:0007669"/>
    <property type="project" value="InterPro"/>
</dbReference>
<organism evidence="4 5">
    <name type="scientific">Acrocarpospora phusangensis</name>
    <dbReference type="NCBI Taxonomy" id="1070424"/>
    <lineage>
        <taxon>Bacteria</taxon>
        <taxon>Bacillati</taxon>
        <taxon>Actinomycetota</taxon>
        <taxon>Actinomycetes</taxon>
        <taxon>Streptosporangiales</taxon>
        <taxon>Streptosporangiaceae</taxon>
        <taxon>Acrocarpospora</taxon>
    </lineage>
</organism>
<feature type="chain" id="PRO_5037357087" description="TNT domain-containing protein" evidence="2">
    <location>
        <begin position="28"/>
        <end position="261"/>
    </location>
</feature>
<gene>
    <name evidence="4" type="ORF">Aph01nite_71740</name>
</gene>
<evidence type="ECO:0000256" key="2">
    <source>
        <dbReference type="SAM" id="SignalP"/>
    </source>
</evidence>
<evidence type="ECO:0000256" key="1">
    <source>
        <dbReference type="SAM" id="MobiDB-lite"/>
    </source>
</evidence>
<reference evidence="4" key="1">
    <citation type="submission" date="2021-01" db="EMBL/GenBank/DDBJ databases">
        <title>Whole genome shotgun sequence of Acrocarpospora phusangensis NBRC 108782.</title>
        <authorList>
            <person name="Komaki H."/>
            <person name="Tamura T."/>
        </authorList>
    </citation>
    <scope>NUCLEOTIDE SEQUENCE</scope>
    <source>
        <strain evidence="4">NBRC 108782</strain>
    </source>
</reference>
<evidence type="ECO:0000259" key="3">
    <source>
        <dbReference type="Pfam" id="PF14021"/>
    </source>
</evidence>
<dbReference type="Proteomes" id="UP000640052">
    <property type="component" value="Unassembled WGS sequence"/>
</dbReference>
<comment type="caution">
    <text evidence="4">The sequence shown here is derived from an EMBL/GenBank/DDBJ whole genome shotgun (WGS) entry which is preliminary data.</text>
</comment>
<feature type="compositionally biased region" description="Low complexity" evidence="1">
    <location>
        <begin position="43"/>
        <end position="53"/>
    </location>
</feature>
<dbReference type="AlphaFoldDB" id="A0A919UPI0"/>
<dbReference type="EMBL" id="BOOA01000098">
    <property type="protein sequence ID" value="GIH28864.1"/>
    <property type="molecule type" value="Genomic_DNA"/>
</dbReference>
<evidence type="ECO:0000313" key="4">
    <source>
        <dbReference type="EMBL" id="GIH28864.1"/>
    </source>
</evidence>
<keyword evidence="2" id="KW-0732">Signal</keyword>
<keyword evidence="5" id="KW-1185">Reference proteome</keyword>
<dbReference type="InterPro" id="IPR053024">
    <property type="entry name" value="Fungal_surface_NADase"/>
</dbReference>
<feature type="signal peptide" evidence="2">
    <location>
        <begin position="1"/>
        <end position="27"/>
    </location>
</feature>